<protein>
    <submittedName>
        <fullName evidence="3">DNA-binding protein</fullName>
    </submittedName>
</protein>
<keyword evidence="4" id="KW-1185">Reference proteome</keyword>
<dbReference type="RefSeq" id="WP_121151397.1">
    <property type="nucleotide sequence ID" value="NZ_CP032828.1"/>
</dbReference>
<feature type="domain" description="ChsH2 C-terminal OB-fold" evidence="1">
    <location>
        <begin position="57"/>
        <end position="120"/>
    </location>
</feature>
<feature type="domain" description="ChsH2 rubredoxin-like zinc ribbon" evidence="2">
    <location>
        <begin position="18"/>
        <end position="52"/>
    </location>
</feature>
<dbReference type="EMBL" id="CP032828">
    <property type="protein sequence ID" value="AYJ85122.1"/>
    <property type="molecule type" value="Genomic_DNA"/>
</dbReference>
<dbReference type="Pfam" id="PF01796">
    <property type="entry name" value="OB_ChsH2_C"/>
    <property type="match status" value="1"/>
</dbReference>
<gene>
    <name evidence="3" type="ORF">D3Y57_03550</name>
</gene>
<organism evidence="3 4">
    <name type="scientific">Sphingomonas paeninsulae</name>
    <dbReference type="NCBI Taxonomy" id="2319844"/>
    <lineage>
        <taxon>Bacteria</taxon>
        <taxon>Pseudomonadati</taxon>
        <taxon>Pseudomonadota</taxon>
        <taxon>Alphaproteobacteria</taxon>
        <taxon>Sphingomonadales</taxon>
        <taxon>Sphingomonadaceae</taxon>
        <taxon>Sphingomonas</taxon>
    </lineage>
</organism>
<name>A0A494TCU0_SPHPE</name>
<dbReference type="SUPFAM" id="SSF50249">
    <property type="entry name" value="Nucleic acid-binding proteins"/>
    <property type="match status" value="1"/>
</dbReference>
<dbReference type="PANTHER" id="PTHR34075">
    <property type="entry name" value="BLR3430 PROTEIN"/>
    <property type="match status" value="1"/>
</dbReference>
<dbReference type="PANTHER" id="PTHR34075:SF5">
    <property type="entry name" value="BLR3430 PROTEIN"/>
    <property type="match status" value="1"/>
</dbReference>
<dbReference type="InterPro" id="IPR022002">
    <property type="entry name" value="ChsH2_Znr"/>
</dbReference>
<reference evidence="3 4" key="1">
    <citation type="submission" date="2018-09" db="EMBL/GenBank/DDBJ databases">
        <title>Sphingomonas peninsula sp. nov., isolated from fildes peninsula, Antarctic soil.</title>
        <authorList>
            <person name="Yingchao G."/>
        </authorList>
    </citation>
    <scope>NUCLEOTIDE SEQUENCE [LARGE SCALE GENOMIC DNA]</scope>
    <source>
        <strain evidence="3 4">YZ-8</strain>
        <plasmid evidence="3 4">unnamed1</plasmid>
    </source>
</reference>
<proteinExistence type="predicted"/>
<evidence type="ECO:0000313" key="4">
    <source>
        <dbReference type="Proteomes" id="UP000276254"/>
    </source>
</evidence>
<dbReference type="InterPro" id="IPR002878">
    <property type="entry name" value="ChsH2_C"/>
</dbReference>
<keyword evidence="3" id="KW-0238">DNA-binding</keyword>
<dbReference type="Pfam" id="PF12172">
    <property type="entry name" value="zf-ChsH2"/>
    <property type="match status" value="1"/>
</dbReference>
<dbReference type="Gene3D" id="6.10.30.10">
    <property type="match status" value="1"/>
</dbReference>
<keyword evidence="3" id="KW-0614">Plasmid</keyword>
<evidence type="ECO:0000259" key="2">
    <source>
        <dbReference type="Pfam" id="PF12172"/>
    </source>
</evidence>
<dbReference type="GO" id="GO:0003677">
    <property type="term" value="F:DNA binding"/>
    <property type="evidence" value="ECO:0007669"/>
    <property type="project" value="UniProtKB-KW"/>
</dbReference>
<dbReference type="AlphaFoldDB" id="A0A494TCU0"/>
<evidence type="ECO:0000313" key="3">
    <source>
        <dbReference type="EMBL" id="AYJ85122.1"/>
    </source>
</evidence>
<dbReference type="InterPro" id="IPR052513">
    <property type="entry name" value="Thioester_dehydratase-like"/>
</dbReference>
<geneLocation type="plasmid" evidence="3">
    <name>unnamed1</name>
</geneLocation>
<dbReference type="Proteomes" id="UP000276254">
    <property type="component" value="Plasmid unnamed1"/>
</dbReference>
<dbReference type="KEGG" id="spha:D3Y57_03550"/>
<dbReference type="OrthoDB" id="7210118at2"/>
<dbReference type="InterPro" id="IPR012340">
    <property type="entry name" value="NA-bd_OB-fold"/>
</dbReference>
<accession>A0A494TCU0</accession>
<evidence type="ECO:0000259" key="1">
    <source>
        <dbReference type="Pfam" id="PF01796"/>
    </source>
</evidence>
<sequence>MSVPRPLPVTDRDSAAYWTGGANGQLLIERCNGCAYLIHPPTGFCPVCESRDTAPHAVSGRASIISCTVNHKQWMPDLPVPYVLALVALDEQADVLLATNIVDCAPETVFIGMKVQVRFEQNEDLWVPLFAPVESGK</sequence>